<dbReference type="GO" id="GO:0003723">
    <property type="term" value="F:RNA binding"/>
    <property type="evidence" value="ECO:0007669"/>
    <property type="project" value="InterPro"/>
</dbReference>
<evidence type="ECO:0000313" key="1">
    <source>
        <dbReference type="EMBL" id="EMO03624.1"/>
    </source>
</evidence>
<dbReference type="GO" id="GO:0009982">
    <property type="term" value="F:pseudouridine synthase activity"/>
    <property type="evidence" value="ECO:0007669"/>
    <property type="project" value="InterPro"/>
</dbReference>
<dbReference type="Gene3D" id="3.30.2350.10">
    <property type="entry name" value="Pseudouridine synthase"/>
    <property type="match status" value="1"/>
</dbReference>
<dbReference type="InterPro" id="IPR020103">
    <property type="entry name" value="PsdUridine_synth_cat_dom_sf"/>
</dbReference>
<dbReference type="GO" id="GO:0001522">
    <property type="term" value="P:pseudouridine synthesis"/>
    <property type="evidence" value="ECO:0007669"/>
    <property type="project" value="InterPro"/>
</dbReference>
<reference evidence="1 2" key="1">
    <citation type="submission" date="2013-01" db="EMBL/GenBank/DDBJ databases">
        <authorList>
            <person name="Harkins D.M."/>
            <person name="Durkin A.S."/>
            <person name="Brinkac L.M."/>
            <person name="Haft D.H."/>
            <person name="Selengut J.D."/>
            <person name="Sanka R."/>
            <person name="DePew J."/>
            <person name="Purushe J."/>
            <person name="Picardeau M."/>
            <person name="Werts C."/>
            <person name="Goarant C."/>
            <person name="Vinetz J.M."/>
            <person name="Sutton G.G."/>
            <person name="Nierman W.C."/>
            <person name="Fouts D.E."/>
        </authorList>
    </citation>
    <scope>NUCLEOTIDE SEQUENCE [LARGE SCALE GENOMIC DNA]</scope>
    <source>
        <strain evidence="1 2">Verdun HP</strain>
    </source>
</reference>
<accession>M6RG83</accession>
<proteinExistence type="predicted"/>
<sequence>MHQIRATLFSLGFPLFGDKLYGKDEKVFLEFIEGKNPDLTTRLGMKRQALHSYAVCLNHPVTNQKMKITAPIPEDFL</sequence>
<evidence type="ECO:0000313" key="2">
    <source>
        <dbReference type="Proteomes" id="UP000012092"/>
    </source>
</evidence>
<evidence type="ECO:0008006" key="3">
    <source>
        <dbReference type="Google" id="ProtNLM"/>
    </source>
</evidence>
<dbReference type="GO" id="GO:0140098">
    <property type="term" value="F:catalytic activity, acting on RNA"/>
    <property type="evidence" value="ECO:0007669"/>
    <property type="project" value="UniProtKB-ARBA"/>
</dbReference>
<dbReference type="SUPFAM" id="SSF55120">
    <property type="entry name" value="Pseudouridine synthase"/>
    <property type="match status" value="1"/>
</dbReference>
<dbReference type="AlphaFoldDB" id="M6RG83"/>
<protein>
    <recommendedName>
        <fullName evidence="3">RNA pseudouridine synthase domain protein</fullName>
    </recommendedName>
</protein>
<gene>
    <name evidence="1" type="ORF">LEP1GSC116_4059</name>
</gene>
<name>M6RG83_LEPIR</name>
<dbReference type="Proteomes" id="UP000012092">
    <property type="component" value="Unassembled WGS sequence"/>
</dbReference>
<dbReference type="GO" id="GO:0006396">
    <property type="term" value="P:RNA processing"/>
    <property type="evidence" value="ECO:0007669"/>
    <property type="project" value="UniProtKB-ARBA"/>
</dbReference>
<comment type="caution">
    <text evidence="1">The sequence shown here is derived from an EMBL/GenBank/DDBJ whole genome shotgun (WGS) entry which is preliminary data.</text>
</comment>
<organism evidence="1 2">
    <name type="scientific">Leptospira interrogans serovar Icterohaemorrhagiae str. Verdun HP</name>
    <dbReference type="NCBI Taxonomy" id="1049910"/>
    <lineage>
        <taxon>Bacteria</taxon>
        <taxon>Pseudomonadati</taxon>
        <taxon>Spirochaetota</taxon>
        <taxon>Spirochaetia</taxon>
        <taxon>Leptospirales</taxon>
        <taxon>Leptospiraceae</taxon>
        <taxon>Leptospira</taxon>
    </lineage>
</organism>
<dbReference type="EMBL" id="AHNZ02000813">
    <property type="protein sequence ID" value="EMO03624.1"/>
    <property type="molecule type" value="Genomic_DNA"/>
</dbReference>